<dbReference type="InterPro" id="IPR009325">
    <property type="entry name" value="DUF983"/>
</dbReference>
<keyword evidence="1" id="KW-1133">Transmembrane helix</keyword>
<reference evidence="2 3" key="1">
    <citation type="submission" date="2020-06" db="EMBL/GenBank/DDBJ databases">
        <authorList>
            <person name="Kim S.-J."/>
            <person name="Park S.-J."/>
        </authorList>
    </citation>
    <scope>NUCLEOTIDE SEQUENCE [LARGE SCALE GENOMIC DNA]</scope>
    <source>
        <strain evidence="2 3">SW-151</strain>
    </source>
</reference>
<feature type="transmembrane region" description="Helical" evidence="1">
    <location>
        <begin position="82"/>
        <end position="100"/>
    </location>
</feature>
<organism evidence="2 3">
    <name type="scientific">Parasphingorhabdus flavimaris</name>
    <dbReference type="NCBI Taxonomy" id="266812"/>
    <lineage>
        <taxon>Bacteria</taxon>
        <taxon>Pseudomonadati</taxon>
        <taxon>Pseudomonadota</taxon>
        <taxon>Alphaproteobacteria</taxon>
        <taxon>Sphingomonadales</taxon>
        <taxon>Sphingomonadaceae</taxon>
        <taxon>Parasphingorhabdus</taxon>
    </lineage>
</organism>
<keyword evidence="1" id="KW-0812">Transmembrane</keyword>
<accession>A0ABX2N3Q3</accession>
<dbReference type="RefSeq" id="WP_159645592.1">
    <property type="nucleotide sequence ID" value="NZ_JABWMH010000003.1"/>
</dbReference>
<proteinExistence type="predicted"/>
<evidence type="ECO:0000256" key="1">
    <source>
        <dbReference type="SAM" id="Phobius"/>
    </source>
</evidence>
<protein>
    <submittedName>
        <fullName evidence="2">DUF983 domain-containing protein</fullName>
    </submittedName>
</protein>
<keyword evidence="3" id="KW-1185">Reference proteome</keyword>
<keyword evidence="1" id="KW-0472">Membrane</keyword>
<comment type="caution">
    <text evidence="2">The sequence shown here is derived from an EMBL/GenBank/DDBJ whole genome shotgun (WGS) entry which is preliminary data.</text>
</comment>
<feature type="transmembrane region" description="Helical" evidence="1">
    <location>
        <begin position="53"/>
        <end position="75"/>
    </location>
</feature>
<sequence length="123" mass="13207">MQHETSELIKSGIRLKCGACEKGSLFRSYLKFYDSCPNCGLDLTVADTADGPAFFVGFFTMIVITPLILVAILSFDSWIAKAIAFIIGILTGVIVCLLLLPPVKAILLNLQIEHNSGEGSVAS</sequence>
<evidence type="ECO:0000313" key="3">
    <source>
        <dbReference type="Proteomes" id="UP000652427"/>
    </source>
</evidence>
<dbReference type="Proteomes" id="UP000652427">
    <property type="component" value="Unassembled WGS sequence"/>
</dbReference>
<gene>
    <name evidence="2" type="ORF">HUO14_10400</name>
</gene>
<evidence type="ECO:0000313" key="2">
    <source>
        <dbReference type="EMBL" id="NVD28312.1"/>
    </source>
</evidence>
<name>A0ABX2N3Q3_9SPHN</name>
<dbReference type="EMBL" id="JABWMH010000003">
    <property type="protein sequence ID" value="NVD28312.1"/>
    <property type="molecule type" value="Genomic_DNA"/>
</dbReference>
<dbReference type="Pfam" id="PF06170">
    <property type="entry name" value="DUF983"/>
    <property type="match status" value="1"/>
</dbReference>